<dbReference type="EMBL" id="JAFLCK010000001">
    <property type="protein sequence ID" value="MBN8658952.1"/>
    <property type="molecule type" value="Genomic_DNA"/>
</dbReference>
<sequence>MSDQVNHSIAGSWLGKYGYQDDSDGSTFEAVFLESRGYIEGSILDDCSLGEAFVTGTFVYPNISFTKKYRKPGLEPVEYRGQMSADGQSLLGIWSIKSQREGFFDNRGTWTAFRDGTENAFPIKTLRKELLAQSGA</sequence>
<organism evidence="1 2">
    <name type="scientific">Candidatus Obscuribacter phosphatis</name>
    <dbReference type="NCBI Taxonomy" id="1906157"/>
    <lineage>
        <taxon>Bacteria</taxon>
        <taxon>Bacillati</taxon>
        <taxon>Candidatus Melainabacteria</taxon>
        <taxon>Candidatus Obscuribacterales</taxon>
        <taxon>Candidatus Obscuribacteraceae</taxon>
        <taxon>Candidatus Obscuribacter</taxon>
    </lineage>
</organism>
<accession>A0A8J7PJD1</accession>
<comment type="caution">
    <text evidence="1">The sequence shown here is derived from an EMBL/GenBank/DDBJ whole genome shotgun (WGS) entry which is preliminary data.</text>
</comment>
<gene>
    <name evidence="1" type="ORF">J0M35_01205</name>
</gene>
<reference evidence="1" key="1">
    <citation type="submission" date="2021-02" db="EMBL/GenBank/DDBJ databases">
        <title>Genome-Resolved Metagenomics of a Microbial Community Performing Photosynthetic Biological Nutrient Removal.</title>
        <authorList>
            <person name="Mcdaniel E.A."/>
        </authorList>
    </citation>
    <scope>NUCLEOTIDE SEQUENCE</scope>
    <source>
        <strain evidence="1">UWPOB_OBS1</strain>
    </source>
</reference>
<name>A0A8J7PJD1_9BACT</name>
<dbReference type="AlphaFoldDB" id="A0A8J7PJD1"/>
<proteinExistence type="predicted"/>
<protein>
    <submittedName>
        <fullName evidence="1">Uncharacterized protein</fullName>
    </submittedName>
</protein>
<dbReference type="Proteomes" id="UP000664277">
    <property type="component" value="Unassembled WGS sequence"/>
</dbReference>
<evidence type="ECO:0000313" key="1">
    <source>
        <dbReference type="EMBL" id="MBN8658952.1"/>
    </source>
</evidence>
<evidence type="ECO:0000313" key="2">
    <source>
        <dbReference type="Proteomes" id="UP000664277"/>
    </source>
</evidence>